<accession>A0A7E4W8D9</accession>
<keyword evidence="1" id="KW-0206">Cytoskeleton</keyword>
<comment type="similarity">
    <text evidence="1">Belongs to the dynein light chain family.</text>
</comment>
<dbReference type="Proteomes" id="UP000492821">
    <property type="component" value="Unassembled WGS sequence"/>
</dbReference>
<organism evidence="2 3">
    <name type="scientific">Panagrellus redivivus</name>
    <name type="common">Microworm</name>
    <dbReference type="NCBI Taxonomy" id="6233"/>
    <lineage>
        <taxon>Eukaryota</taxon>
        <taxon>Metazoa</taxon>
        <taxon>Ecdysozoa</taxon>
        <taxon>Nematoda</taxon>
        <taxon>Chromadorea</taxon>
        <taxon>Rhabditida</taxon>
        <taxon>Tylenchina</taxon>
        <taxon>Panagrolaimomorpha</taxon>
        <taxon>Panagrolaimoidea</taxon>
        <taxon>Panagrolaimidae</taxon>
        <taxon>Panagrellus</taxon>
    </lineage>
</organism>
<dbReference type="InterPro" id="IPR001372">
    <property type="entry name" value="Dynein_light_chain_typ-1/2"/>
</dbReference>
<dbReference type="PANTHER" id="PTHR11886:SF35">
    <property type="entry name" value="DYNEIN LIGHT CHAIN"/>
    <property type="match status" value="1"/>
</dbReference>
<sequence length="127" mass="14410">MFKLRNKFSIRRNASKRWRAAVNANQPEPVKPDLQAQKTIISEPLSVHIRGTNLSVDEQKQCVEIANIALDTQGIENEIATAIKTKLDDITHDTWHVIVGRNFGTHISFTKYIHFAAAKITILIFQC</sequence>
<dbReference type="Pfam" id="PF01221">
    <property type="entry name" value="Dynein_light"/>
    <property type="match status" value="1"/>
</dbReference>
<comment type="subcellular location">
    <subcellularLocation>
        <location evidence="1">Cytoplasm</location>
        <location evidence="1">Cytoskeleton</location>
    </subcellularLocation>
</comment>
<dbReference type="WBParaSite" id="Pan_g7667.t1">
    <property type="protein sequence ID" value="Pan_g7667.t1"/>
    <property type="gene ID" value="Pan_g7667"/>
</dbReference>
<reference evidence="2" key="1">
    <citation type="journal article" date="2013" name="Genetics">
        <title>The draft genome and transcriptome of Panagrellus redivivus are shaped by the harsh demands of a free-living lifestyle.</title>
        <authorList>
            <person name="Srinivasan J."/>
            <person name="Dillman A.R."/>
            <person name="Macchietto M.G."/>
            <person name="Heikkinen L."/>
            <person name="Lakso M."/>
            <person name="Fracchia K.M."/>
            <person name="Antoshechkin I."/>
            <person name="Mortazavi A."/>
            <person name="Wong G."/>
            <person name="Sternberg P.W."/>
        </authorList>
    </citation>
    <scope>NUCLEOTIDE SEQUENCE [LARGE SCALE GENOMIC DNA]</scope>
    <source>
        <strain evidence="2">MT8872</strain>
    </source>
</reference>
<name>A0A7E4W8D9_PANRE</name>
<protein>
    <recommendedName>
        <fullName evidence="1">Dynein light chain</fullName>
    </recommendedName>
</protein>
<dbReference type="Gene3D" id="3.30.740.10">
    <property type="entry name" value="Protein Inhibitor Of Neuronal Nitric Oxide Synthase"/>
    <property type="match status" value="1"/>
</dbReference>
<dbReference type="GO" id="GO:0007017">
    <property type="term" value="P:microtubule-based process"/>
    <property type="evidence" value="ECO:0007669"/>
    <property type="project" value="InterPro"/>
</dbReference>
<dbReference type="GO" id="GO:0045505">
    <property type="term" value="F:dynein intermediate chain binding"/>
    <property type="evidence" value="ECO:0007669"/>
    <property type="project" value="TreeGrafter"/>
</dbReference>
<evidence type="ECO:0000313" key="3">
    <source>
        <dbReference type="WBParaSite" id="Pan_g7667.t1"/>
    </source>
</evidence>
<keyword evidence="2" id="KW-1185">Reference proteome</keyword>
<evidence type="ECO:0000313" key="2">
    <source>
        <dbReference type="Proteomes" id="UP000492821"/>
    </source>
</evidence>
<keyword evidence="1" id="KW-0243">Dynein</keyword>
<reference evidence="3" key="2">
    <citation type="submission" date="2020-10" db="UniProtKB">
        <authorList>
            <consortium name="WormBaseParasite"/>
        </authorList>
    </citation>
    <scope>IDENTIFICATION</scope>
</reference>
<keyword evidence="1" id="KW-0505">Motor protein</keyword>
<dbReference type="SUPFAM" id="SSF54648">
    <property type="entry name" value="DLC"/>
    <property type="match status" value="1"/>
</dbReference>
<keyword evidence="1" id="KW-0963">Cytoplasm</keyword>
<evidence type="ECO:0000256" key="1">
    <source>
        <dbReference type="RuleBase" id="RU365010"/>
    </source>
</evidence>
<dbReference type="InterPro" id="IPR037177">
    <property type="entry name" value="DLC_sf"/>
</dbReference>
<dbReference type="GO" id="GO:0005868">
    <property type="term" value="C:cytoplasmic dynein complex"/>
    <property type="evidence" value="ECO:0007669"/>
    <property type="project" value="TreeGrafter"/>
</dbReference>
<keyword evidence="1" id="KW-0493">Microtubule</keyword>
<proteinExistence type="inferred from homology"/>
<dbReference type="SMART" id="SM01375">
    <property type="entry name" value="Dynein_light"/>
    <property type="match status" value="1"/>
</dbReference>
<dbReference type="PANTHER" id="PTHR11886">
    <property type="entry name" value="DYNEIN LIGHT CHAIN"/>
    <property type="match status" value="1"/>
</dbReference>
<dbReference type="GO" id="GO:0005874">
    <property type="term" value="C:microtubule"/>
    <property type="evidence" value="ECO:0007669"/>
    <property type="project" value="UniProtKB-KW"/>
</dbReference>
<dbReference type="AlphaFoldDB" id="A0A7E4W8D9"/>